<accession>A0A6A4YCS1</accession>
<dbReference type="OrthoDB" id="72766at2759"/>
<gene>
    <name evidence="1" type="ORF">As57867_014630</name>
</gene>
<comment type="caution">
    <text evidence="1">The sequence shown here is derived from an EMBL/GenBank/DDBJ whole genome shotgun (WGS) entry which is preliminary data.</text>
</comment>
<feature type="non-terminal residue" evidence="1">
    <location>
        <position position="189"/>
    </location>
</feature>
<protein>
    <submittedName>
        <fullName evidence="1">Uncharacterized protein</fullName>
    </submittedName>
</protein>
<reference evidence="1" key="1">
    <citation type="submission" date="2019-06" db="EMBL/GenBank/DDBJ databases">
        <title>Genomics analysis of Aphanomyces spp. identifies a new class of oomycete effector associated with host adaptation.</title>
        <authorList>
            <person name="Gaulin E."/>
        </authorList>
    </citation>
    <scope>NUCLEOTIDE SEQUENCE</scope>
    <source>
        <strain evidence="1">CBS 578.67</strain>
    </source>
</reference>
<dbReference type="AlphaFoldDB" id="A0A6A4YCS1"/>
<sequence length="189" mass="20692">MDARHSSPPPSVDEVFVHASLQLLQQQSETRQRVRNLWFLVQRLRWDNHIDATAMDLLRTDLLQTIKGLSLEKQEPDGQVGKRGPLVAFPAGHKVFAALDVDHSRLDVTVLKDQESSSSTSPVDLFGLNKLSAHLAALIDGTNDSSTPPDQSSIYLVGAVVRASSSSPTRFEVEILSTATDPLTMLLTP</sequence>
<name>A0A6A4YCS1_9STRA</name>
<organism evidence="1">
    <name type="scientific">Aphanomyces stellatus</name>
    <dbReference type="NCBI Taxonomy" id="120398"/>
    <lineage>
        <taxon>Eukaryota</taxon>
        <taxon>Sar</taxon>
        <taxon>Stramenopiles</taxon>
        <taxon>Oomycota</taxon>
        <taxon>Saprolegniomycetes</taxon>
        <taxon>Saprolegniales</taxon>
        <taxon>Verrucalvaceae</taxon>
        <taxon>Aphanomyces</taxon>
    </lineage>
</organism>
<evidence type="ECO:0000313" key="1">
    <source>
        <dbReference type="EMBL" id="KAF0694452.1"/>
    </source>
</evidence>
<dbReference type="EMBL" id="VJMH01005569">
    <property type="protein sequence ID" value="KAF0694452.1"/>
    <property type="molecule type" value="Genomic_DNA"/>
</dbReference>
<proteinExistence type="predicted"/>